<reference evidence="3" key="1">
    <citation type="submission" date="2015-06" db="EMBL/GenBank/DDBJ databases">
        <title>Comparative genomics of Burkholderia leaf nodule symbionts.</title>
        <authorList>
            <person name="Carlier A."/>
            <person name="Eberl L."/>
            <person name="Pinto-Carbo M."/>
        </authorList>
    </citation>
    <scope>NUCLEOTIDE SEQUENCE [LARGE SCALE GENOMIC DNA]</scope>
    <source>
        <strain evidence="3">UZHbot4</strain>
    </source>
</reference>
<evidence type="ECO:0000313" key="2">
    <source>
        <dbReference type="EMBL" id="KND59769.1"/>
    </source>
</evidence>
<keyword evidence="1" id="KW-1133">Transmembrane helix</keyword>
<organism evidence="2 3">
    <name type="scientific">Candidatus Burkholderia verschuerenii</name>
    <dbReference type="NCBI Taxonomy" id="242163"/>
    <lineage>
        <taxon>Bacteria</taxon>
        <taxon>Pseudomonadati</taxon>
        <taxon>Pseudomonadota</taxon>
        <taxon>Betaproteobacteria</taxon>
        <taxon>Burkholderiales</taxon>
        <taxon>Burkholderiaceae</taxon>
        <taxon>Burkholderia</taxon>
    </lineage>
</organism>
<evidence type="ECO:0000313" key="3">
    <source>
        <dbReference type="Proteomes" id="UP000036959"/>
    </source>
</evidence>
<gene>
    <name evidence="2" type="ORF">BVER_04769</name>
</gene>
<keyword evidence="1" id="KW-0472">Membrane</keyword>
<dbReference type="Proteomes" id="UP000036959">
    <property type="component" value="Unassembled WGS sequence"/>
</dbReference>
<dbReference type="PATRIC" id="fig|242163.4.peg.424"/>
<dbReference type="SUPFAM" id="SSF52467">
    <property type="entry name" value="DHS-like NAD/FAD-binding domain"/>
    <property type="match status" value="1"/>
</dbReference>
<dbReference type="InterPro" id="IPR029035">
    <property type="entry name" value="DHS-like_NAD/FAD-binding_dom"/>
</dbReference>
<feature type="transmembrane region" description="Helical" evidence="1">
    <location>
        <begin position="59"/>
        <end position="76"/>
    </location>
</feature>
<dbReference type="AlphaFoldDB" id="A0A0L0MCR4"/>
<feature type="transmembrane region" description="Helical" evidence="1">
    <location>
        <begin position="25"/>
        <end position="47"/>
    </location>
</feature>
<keyword evidence="3" id="KW-1185">Reference proteome</keyword>
<accession>A0A0L0MCR4</accession>
<dbReference type="EMBL" id="LFJJ01000102">
    <property type="protein sequence ID" value="KND59769.1"/>
    <property type="molecule type" value="Genomic_DNA"/>
</dbReference>
<keyword evidence="1" id="KW-0812">Transmembrane</keyword>
<sequence length="109" mass="11618">MVNTRTAVTTSAIAEYVVGLYASGLFGRIVVPLIALAFTGAFFVGLCDVASGWRLSIPLWAHIVSTLTFSVYMVTLNKDEEAPIFSVADYGIVGDLFALVPQVVDSLDA</sequence>
<protein>
    <submittedName>
        <fullName evidence="2">Electron transfer flavoprotein, alpha subunit</fullName>
    </submittedName>
</protein>
<dbReference type="Gene3D" id="3.40.50.1220">
    <property type="entry name" value="TPP-binding domain"/>
    <property type="match status" value="1"/>
</dbReference>
<comment type="caution">
    <text evidence="2">The sequence shown here is derived from an EMBL/GenBank/DDBJ whole genome shotgun (WGS) entry which is preliminary data.</text>
</comment>
<proteinExistence type="predicted"/>
<name>A0A0L0MCR4_9BURK</name>
<evidence type="ECO:0000256" key="1">
    <source>
        <dbReference type="SAM" id="Phobius"/>
    </source>
</evidence>